<dbReference type="SMART" id="SM01149">
    <property type="entry name" value="DUF1237"/>
    <property type="match status" value="1"/>
</dbReference>
<dbReference type="Pfam" id="PF06824">
    <property type="entry name" value="Glyco_hydro_125"/>
    <property type="match status" value="1"/>
</dbReference>
<protein>
    <submittedName>
        <fullName evidence="2">Glycoside hydrolase family 125 protein</fullName>
    </submittedName>
</protein>
<keyword evidence="1" id="KW-0812">Transmembrane</keyword>
<evidence type="ECO:0000313" key="2">
    <source>
        <dbReference type="EMBL" id="OAD00545.1"/>
    </source>
</evidence>
<dbReference type="InterPro" id="IPR008928">
    <property type="entry name" value="6-hairpin_glycosidase_sf"/>
</dbReference>
<dbReference type="EMBL" id="AMYB01000007">
    <property type="protein sequence ID" value="OAD00545.1"/>
    <property type="molecule type" value="Genomic_DNA"/>
</dbReference>
<dbReference type="PANTHER" id="PTHR31047:SF0">
    <property type="entry name" value="MEIOTICALLY UP-REGULATED GENE 157 PROTEIN"/>
    <property type="match status" value="1"/>
</dbReference>
<evidence type="ECO:0000256" key="1">
    <source>
        <dbReference type="SAM" id="Phobius"/>
    </source>
</evidence>
<dbReference type="Gene3D" id="1.50.10.10">
    <property type="match status" value="1"/>
</dbReference>
<dbReference type="PANTHER" id="PTHR31047">
    <property type="entry name" value="MEIOTICALLY UP-REGULATED GENE 157 PROTEIN"/>
    <property type="match status" value="1"/>
</dbReference>
<name>A0A168IZ70_MUCCL</name>
<organism evidence="2 3">
    <name type="scientific">Mucor lusitanicus CBS 277.49</name>
    <dbReference type="NCBI Taxonomy" id="747725"/>
    <lineage>
        <taxon>Eukaryota</taxon>
        <taxon>Fungi</taxon>
        <taxon>Fungi incertae sedis</taxon>
        <taxon>Mucoromycota</taxon>
        <taxon>Mucoromycotina</taxon>
        <taxon>Mucoromycetes</taxon>
        <taxon>Mucorales</taxon>
        <taxon>Mucorineae</taxon>
        <taxon>Mucoraceae</taxon>
        <taxon>Mucor</taxon>
    </lineage>
</organism>
<accession>A0A168IZ70</accession>
<comment type="caution">
    <text evidence="2">The sequence shown here is derived from an EMBL/GenBank/DDBJ whole genome shotgun (WGS) entry which is preliminary data.</text>
</comment>
<reference evidence="2 3" key="1">
    <citation type="submission" date="2015-06" db="EMBL/GenBank/DDBJ databases">
        <title>Expansion of signal transduction pathways in fungi by whole-genome duplication.</title>
        <authorList>
            <consortium name="DOE Joint Genome Institute"/>
            <person name="Corrochano L.M."/>
            <person name="Kuo A."/>
            <person name="Marcet-Houben M."/>
            <person name="Polaino S."/>
            <person name="Salamov A."/>
            <person name="Villalobos J.M."/>
            <person name="Alvarez M.I."/>
            <person name="Avalos J."/>
            <person name="Benito E.P."/>
            <person name="Benoit I."/>
            <person name="Burger G."/>
            <person name="Camino L.P."/>
            <person name="Canovas D."/>
            <person name="Cerda-Olmedo E."/>
            <person name="Cheng J.-F."/>
            <person name="Dominguez A."/>
            <person name="Elias M."/>
            <person name="Eslava A.P."/>
            <person name="Glaser F."/>
            <person name="Grimwood J."/>
            <person name="Gutierrez G."/>
            <person name="Heitman J."/>
            <person name="Henrissat B."/>
            <person name="Iturriaga E.A."/>
            <person name="Lang B.F."/>
            <person name="Lavin J.L."/>
            <person name="Lee S."/>
            <person name="Li W."/>
            <person name="Lindquist E."/>
            <person name="Lopez-Garcia S."/>
            <person name="Luque E.M."/>
            <person name="Marcos A.T."/>
            <person name="Martin J."/>
            <person name="Mccluskey K."/>
            <person name="Medina H.R."/>
            <person name="Miralles-Duran A."/>
            <person name="Miyazaki A."/>
            <person name="Munoz-Torres E."/>
            <person name="Oguiza J.A."/>
            <person name="Ohm R."/>
            <person name="Olmedo M."/>
            <person name="Orejas M."/>
            <person name="Ortiz-Castellanos L."/>
            <person name="Pisabarro A.G."/>
            <person name="Rodriguez-Romero J."/>
            <person name="Ruiz-Herrera J."/>
            <person name="Ruiz-Vazquez R."/>
            <person name="Sanz C."/>
            <person name="Schackwitz W."/>
            <person name="Schmutz J."/>
            <person name="Shahriari M."/>
            <person name="Shelest E."/>
            <person name="Silva-Franco F."/>
            <person name="Soanes D."/>
            <person name="Syed K."/>
            <person name="Tagua V.G."/>
            <person name="Talbot N.J."/>
            <person name="Thon M."/>
            <person name="De Vries R.P."/>
            <person name="Wiebenga A."/>
            <person name="Yadav J.S."/>
            <person name="Braun E.L."/>
            <person name="Baker S."/>
            <person name="Garre V."/>
            <person name="Horwitz B."/>
            <person name="Torres-Martinez S."/>
            <person name="Idnurm A."/>
            <person name="Herrera-Estrella A."/>
            <person name="Gabaldon T."/>
            <person name="Grigoriev I.V."/>
        </authorList>
    </citation>
    <scope>NUCLEOTIDE SEQUENCE [LARGE SCALE GENOMIC DNA]</scope>
    <source>
        <strain evidence="2 3">CBS 277.49</strain>
    </source>
</reference>
<dbReference type="SUPFAM" id="SSF48208">
    <property type="entry name" value="Six-hairpin glycosidases"/>
    <property type="match status" value="1"/>
</dbReference>
<dbReference type="GO" id="GO:0005975">
    <property type="term" value="P:carbohydrate metabolic process"/>
    <property type="evidence" value="ECO:0007669"/>
    <property type="project" value="InterPro"/>
</dbReference>
<keyword evidence="3" id="KW-1185">Reference proteome</keyword>
<sequence length="537" mass="61484">MPLLNERAFKKTIPVALLIFFIVLMNLVMIFHYLLPNNDPRLEPPVQHNRSDFPPYEPPYYGLKLVRPKEKKFTSQAIEDHLDALASTMKDKDLYTLLQNCLPNTLDTTVEWVSSDKRDPRTFLITGDIPAMWIRDSTNQITPYLRFVHQDQQLKDLIFGVIQVQASYLHYDPYANAFLRPWYAPKKEGQKRGSTSDRVVPPYDPNIVWESKYELDSIGHFFQLTNDYMEATGDVERVVTSQDWLKAVPRIFQVLRDQMESTWPSSQIKFVKPNASLAEDPEPVSLKDGYRFRRYTDRPTETLGEYGIGGITRKCGLVRSAFRPSDDATTFPYLIPANAQLSVQLIKLIFYYWDANGKRALPCAAKALGDSVRRAIYEHAVVSHPVFGQVFAFEVDCYGSHLLMDDANTPSLLSLPVLGFIDTNDTLYQNTRDFVLSQWNPWFFEGSFASGIGGPHTGQDMVWPMSLLMQIQTSSSEKEVRHLLDVLKRMAKKTGSLMCESFNVNHPSRFTRPWFSWANGLAGTTILKVIQEFPHLA</sequence>
<feature type="transmembrane region" description="Helical" evidence="1">
    <location>
        <begin position="12"/>
        <end position="35"/>
    </location>
</feature>
<dbReference type="OrthoDB" id="7771656at2759"/>
<dbReference type="InterPro" id="IPR008313">
    <property type="entry name" value="GH125"/>
</dbReference>
<evidence type="ECO:0000313" key="3">
    <source>
        <dbReference type="Proteomes" id="UP000077051"/>
    </source>
</evidence>
<gene>
    <name evidence="2" type="ORF">MUCCIDRAFT_154007</name>
</gene>
<dbReference type="AlphaFoldDB" id="A0A168IZ70"/>
<dbReference type="VEuPathDB" id="FungiDB:MUCCIDRAFT_154007"/>
<dbReference type="Proteomes" id="UP000077051">
    <property type="component" value="Unassembled WGS sequence"/>
</dbReference>
<keyword evidence="1" id="KW-0472">Membrane</keyword>
<keyword evidence="2" id="KW-0378">Hydrolase</keyword>
<keyword evidence="1" id="KW-1133">Transmembrane helix</keyword>
<proteinExistence type="predicted"/>
<dbReference type="PIRSF" id="PIRSF028846">
    <property type="entry name" value="UCP028846"/>
    <property type="match status" value="1"/>
</dbReference>
<dbReference type="STRING" id="747725.A0A168IZ70"/>
<dbReference type="GO" id="GO:0016787">
    <property type="term" value="F:hydrolase activity"/>
    <property type="evidence" value="ECO:0007669"/>
    <property type="project" value="UniProtKB-KW"/>
</dbReference>
<dbReference type="InterPro" id="IPR012341">
    <property type="entry name" value="6hp_glycosidase-like_sf"/>
</dbReference>